<organism evidence="2">
    <name type="scientific">termite gut metagenome</name>
    <dbReference type="NCBI Taxonomy" id="433724"/>
    <lineage>
        <taxon>unclassified sequences</taxon>
        <taxon>metagenomes</taxon>
        <taxon>organismal metagenomes</taxon>
    </lineage>
</organism>
<reference evidence="2" key="1">
    <citation type="submission" date="2019-03" db="EMBL/GenBank/DDBJ databases">
        <title>Single cell metagenomics reveals metabolic interactions within the superorganism composed of flagellate Streblomastix strix and complex community of Bacteroidetes bacteria on its surface.</title>
        <authorList>
            <person name="Treitli S.C."/>
            <person name="Kolisko M."/>
            <person name="Husnik F."/>
            <person name="Keeling P."/>
            <person name="Hampl V."/>
        </authorList>
    </citation>
    <scope>NUCLEOTIDE SEQUENCE</scope>
    <source>
        <strain evidence="2">STM</strain>
    </source>
</reference>
<dbReference type="EMBL" id="SNRY01003504">
    <property type="protein sequence ID" value="KAA6320729.1"/>
    <property type="molecule type" value="Genomic_DNA"/>
</dbReference>
<evidence type="ECO:0000313" key="2">
    <source>
        <dbReference type="EMBL" id="KAA6320729.1"/>
    </source>
</evidence>
<name>A0A5J4QHL4_9ZZZZ</name>
<evidence type="ECO:0000259" key="1">
    <source>
        <dbReference type="Pfam" id="PF13004"/>
    </source>
</evidence>
<feature type="domain" description="BACON" evidence="1">
    <location>
        <begin position="87"/>
        <end position="144"/>
    </location>
</feature>
<dbReference type="InterPro" id="IPR013783">
    <property type="entry name" value="Ig-like_fold"/>
</dbReference>
<feature type="domain" description="BACON" evidence="1">
    <location>
        <begin position="3"/>
        <end position="43"/>
    </location>
</feature>
<dbReference type="CDD" id="cd14948">
    <property type="entry name" value="BACON"/>
    <property type="match status" value="1"/>
</dbReference>
<dbReference type="SUPFAM" id="SSF49785">
    <property type="entry name" value="Galactose-binding domain-like"/>
    <property type="match status" value="1"/>
</dbReference>
<protein>
    <recommendedName>
        <fullName evidence="1">BACON domain-containing protein</fullName>
    </recommendedName>
</protein>
<dbReference type="InterPro" id="IPR008979">
    <property type="entry name" value="Galactose-bd-like_sf"/>
</dbReference>
<dbReference type="Pfam" id="PF13004">
    <property type="entry name" value="BACON"/>
    <property type="match status" value="2"/>
</dbReference>
<dbReference type="Gene3D" id="2.60.120.260">
    <property type="entry name" value="Galactose-binding domain-like"/>
    <property type="match status" value="1"/>
</dbReference>
<dbReference type="InterPro" id="IPR024361">
    <property type="entry name" value="BACON"/>
</dbReference>
<dbReference type="Gene3D" id="2.60.40.10">
    <property type="entry name" value="Immunoglobulins"/>
    <property type="match status" value="2"/>
</dbReference>
<feature type="non-terminal residue" evidence="2">
    <location>
        <position position="1"/>
    </location>
</feature>
<sequence>VQRGGEGNNVVVISVSKNEGTTERSATVSAKAGNLSIAIKVTQVGSALVLHLLNENDRTINFPTEGGNRSVGIVTNLSKEEWEYTVNNNVGNWLSVTKSEAGDALEITASANEGEERSATVTLSSSKLTTGTGNELRTITVTQNVIPNVTVTGGENNSFALDWALHEITFKVTTNMNLTLTAPNWITLSQSVIDKGANELTITATVAANDRITGGNLQTRTGEITIKLADVSAGDNTWALTVEQTSESVWKRLTLTGGTWNSSTKEAEGSDFYTSNPNNDYNLLIDNATSNHWQTEWNGTLKQPTLNWLQIDLKKELTTFRFEFFGKKNKDICPVTFKIYGWKGSGEPYKPAKYVSPDLLDPTDERIAWVNETDNWFVIGEETHTEDYIAFSTLACTTGFAKVYSAESAVRYIRFAATESTGTNATLLEVARPPIGLIELIISEISPSSGE</sequence>
<gene>
    <name evidence="2" type="ORF">EZS27_029535</name>
</gene>
<dbReference type="AlphaFoldDB" id="A0A5J4QHL4"/>
<proteinExistence type="predicted"/>
<accession>A0A5J4QHL4</accession>
<comment type="caution">
    <text evidence="2">The sequence shown here is derived from an EMBL/GenBank/DDBJ whole genome shotgun (WGS) entry which is preliminary data.</text>
</comment>